<organism evidence="10 11">
    <name type="scientific">Trichoplax adhaerens</name>
    <name type="common">Trichoplax reptans</name>
    <dbReference type="NCBI Taxonomy" id="10228"/>
    <lineage>
        <taxon>Eukaryota</taxon>
        <taxon>Metazoa</taxon>
        <taxon>Placozoa</taxon>
        <taxon>Uniplacotomia</taxon>
        <taxon>Trichoplacea</taxon>
        <taxon>Trichoplacidae</taxon>
        <taxon>Trichoplax</taxon>
    </lineage>
</organism>
<evidence type="ECO:0000256" key="3">
    <source>
        <dbReference type="ARBA" id="ARBA00022737"/>
    </source>
</evidence>
<evidence type="ECO:0000256" key="1">
    <source>
        <dbReference type="ARBA" id="ARBA00022574"/>
    </source>
</evidence>
<dbReference type="OMA" id="CMTVTNG"/>
<dbReference type="PROSITE" id="PS50089">
    <property type="entry name" value="ZF_RING_2"/>
    <property type="match status" value="1"/>
</dbReference>
<gene>
    <name evidence="10" type="ORF">TRIADDRAFT_19665</name>
</gene>
<keyword evidence="11" id="KW-1185">Reference proteome</keyword>
<dbReference type="GO" id="GO:0005881">
    <property type="term" value="C:cytoplasmic microtubule"/>
    <property type="evidence" value="ECO:0000318"/>
    <property type="project" value="GO_Central"/>
</dbReference>
<dbReference type="InterPro" id="IPR001841">
    <property type="entry name" value="Znf_RING"/>
</dbReference>
<dbReference type="eggNOG" id="KOG0274">
    <property type="taxonomic scope" value="Eukaryota"/>
</dbReference>
<dbReference type="GO" id="GO:0070840">
    <property type="term" value="F:dynein complex binding"/>
    <property type="evidence" value="ECO:0000318"/>
    <property type="project" value="GO_Central"/>
</dbReference>
<accession>B3RIV8</accession>
<keyword evidence="4 6" id="KW-0863">Zinc-finger</keyword>
<dbReference type="InParanoid" id="B3RIV8"/>
<feature type="domain" description="TRAF-type" evidence="9">
    <location>
        <begin position="105"/>
        <end position="168"/>
    </location>
</feature>
<dbReference type="Proteomes" id="UP000009022">
    <property type="component" value="Unassembled WGS sequence"/>
</dbReference>
<dbReference type="SMART" id="SM00320">
    <property type="entry name" value="WD40"/>
    <property type="match status" value="7"/>
</dbReference>
<sequence length="556" mass="62294">LFIQEPSKNLRCLLCQRIMKEPVVASCGHTFCKRCIETSVLGNERCPSDNNTLCAVAANLAVSEQIGELVVHCSYGCRQDSQTGCLVVDEEGCPATVKLKEKKNHENSCRYAPVQCPNSKICPKLLRMDLENHLSTCQFCSCPNKRYGCNFEGKLAELDEHLEVCRYQDFKEYFEDVDDKVHELQQIIKKKDQDISYLHSVLLNISERLLKLEKTVDIRFEVISDNQTKLADDITGSVRAINQISNEMVDLQARIGAAGNFEVQTMFKCQGTFVGHQGPVWALGVHADFLFSASSDKTIKVWDTKNSYKCIRTLTGHKNIVLGLCVHGTNLFSGSSDNTIKVWEISTLEMLKTISAHDNPVCTLATSSDWLFSGSHKIIKVWDIKTFKHYHDLTGLNHWVRALVCKDDKLYSGSYQNIKIWDLNTFDCSYVLQTSGGSIYSLAVTESYIICGTYENNIHVWDVLSYEQQKTLAGHTGTIYALAVIDTPSQPKLFSASNDKTLRVWRLGSFDCVQTMARHDGSVACLVVSNNRVFSGALDNTIKVSFLFLSMSIGTA</sequence>
<dbReference type="KEGG" id="tad:TRIADDRAFT_19665"/>
<evidence type="ECO:0000259" key="9">
    <source>
        <dbReference type="PROSITE" id="PS50145"/>
    </source>
</evidence>
<dbReference type="SMART" id="SM00184">
    <property type="entry name" value="RING"/>
    <property type="match status" value="1"/>
</dbReference>
<dbReference type="CDD" id="cd00200">
    <property type="entry name" value="WD40"/>
    <property type="match status" value="1"/>
</dbReference>
<dbReference type="Pfam" id="PF00400">
    <property type="entry name" value="WD40"/>
    <property type="match status" value="5"/>
</dbReference>
<dbReference type="GO" id="GO:0031023">
    <property type="term" value="P:microtubule organizing center organization"/>
    <property type="evidence" value="ECO:0000318"/>
    <property type="project" value="GO_Central"/>
</dbReference>
<evidence type="ECO:0000256" key="7">
    <source>
        <dbReference type="PROSITE-ProRule" id="PRU00221"/>
    </source>
</evidence>
<dbReference type="GO" id="GO:0000776">
    <property type="term" value="C:kinetochore"/>
    <property type="evidence" value="ECO:0000318"/>
    <property type="project" value="GO_Central"/>
</dbReference>
<feature type="repeat" description="WD" evidence="7">
    <location>
        <begin position="472"/>
        <end position="515"/>
    </location>
</feature>
<keyword evidence="2 6" id="KW-0479">Metal-binding</keyword>
<evidence type="ECO:0000313" key="11">
    <source>
        <dbReference type="Proteomes" id="UP000009022"/>
    </source>
</evidence>
<dbReference type="SUPFAM" id="SSF57850">
    <property type="entry name" value="RING/U-box"/>
    <property type="match status" value="1"/>
</dbReference>
<keyword evidence="1 7" id="KW-0853">WD repeat</keyword>
<evidence type="ECO:0000256" key="5">
    <source>
        <dbReference type="ARBA" id="ARBA00022833"/>
    </source>
</evidence>
<dbReference type="SUPFAM" id="SSF49599">
    <property type="entry name" value="TRAF domain-like"/>
    <property type="match status" value="2"/>
</dbReference>
<dbReference type="PhylomeDB" id="B3RIV8"/>
<dbReference type="InterPro" id="IPR020472">
    <property type="entry name" value="WD40_PAC1"/>
</dbReference>
<proteinExistence type="predicted"/>
<dbReference type="eggNOG" id="KOG0297">
    <property type="taxonomic scope" value="Eukaryota"/>
</dbReference>
<dbReference type="GO" id="GO:0047496">
    <property type="term" value="P:vesicle transport along microtubule"/>
    <property type="evidence" value="ECO:0000318"/>
    <property type="project" value="GO_Central"/>
</dbReference>
<dbReference type="PROSITE" id="PS50082">
    <property type="entry name" value="WD_REPEATS_2"/>
    <property type="match status" value="3"/>
</dbReference>
<dbReference type="Gene3D" id="2.130.10.10">
    <property type="entry name" value="YVTN repeat-like/Quinoprotein amine dehydrogenase"/>
    <property type="match status" value="2"/>
</dbReference>
<feature type="repeat" description="WD" evidence="7">
    <location>
        <begin position="314"/>
        <end position="353"/>
    </location>
</feature>
<dbReference type="Gene3D" id="3.30.40.10">
    <property type="entry name" value="Zinc/RING finger domain, C3HC4 (zinc finger)"/>
    <property type="match status" value="3"/>
</dbReference>
<dbReference type="CDD" id="cd16644">
    <property type="entry name" value="mRING-HC-C3HC3D_TRAF7"/>
    <property type="match status" value="1"/>
</dbReference>
<dbReference type="GO" id="GO:0000132">
    <property type="term" value="P:establishment of mitotic spindle orientation"/>
    <property type="evidence" value="ECO:0000318"/>
    <property type="project" value="GO_Central"/>
</dbReference>
<dbReference type="InterPro" id="IPR015943">
    <property type="entry name" value="WD40/YVTN_repeat-like_dom_sf"/>
</dbReference>
<dbReference type="GO" id="GO:0051010">
    <property type="term" value="F:microtubule plus-end binding"/>
    <property type="evidence" value="ECO:0000318"/>
    <property type="project" value="GO_Central"/>
</dbReference>
<feature type="non-terminal residue" evidence="10">
    <location>
        <position position="1"/>
    </location>
</feature>
<dbReference type="PRINTS" id="PR00320">
    <property type="entry name" value="GPROTEINBRPT"/>
</dbReference>
<dbReference type="InterPro" id="IPR001293">
    <property type="entry name" value="Znf_TRAF"/>
</dbReference>
<feature type="domain" description="RING-type" evidence="8">
    <location>
        <begin position="12"/>
        <end position="50"/>
    </location>
</feature>
<keyword evidence="5 6" id="KW-0862">Zinc</keyword>
<evidence type="ECO:0000256" key="4">
    <source>
        <dbReference type="ARBA" id="ARBA00022771"/>
    </source>
</evidence>
<dbReference type="STRING" id="10228.B3RIV8"/>
<protein>
    <submittedName>
        <fullName evidence="10">Uncharacterized protein</fullName>
    </submittedName>
</protein>
<dbReference type="OrthoDB" id="674604at2759"/>
<feature type="repeat" description="WD" evidence="7">
    <location>
        <begin position="273"/>
        <end position="306"/>
    </location>
</feature>
<dbReference type="HOGENOM" id="CLU_026971_0_0_1"/>
<dbReference type="InterPro" id="IPR017907">
    <property type="entry name" value="Znf_RING_CS"/>
</dbReference>
<dbReference type="GO" id="GO:0005875">
    <property type="term" value="C:microtubule associated complex"/>
    <property type="evidence" value="ECO:0000318"/>
    <property type="project" value="GO_Central"/>
</dbReference>
<dbReference type="SUPFAM" id="SSF50978">
    <property type="entry name" value="WD40 repeat-like"/>
    <property type="match status" value="1"/>
</dbReference>
<dbReference type="CTD" id="6748873"/>
<name>B3RIV8_TRIAD</name>
<dbReference type="GeneID" id="6748873"/>
<dbReference type="PANTHER" id="PTHR19848">
    <property type="entry name" value="WD40 REPEAT PROTEIN"/>
    <property type="match status" value="1"/>
</dbReference>
<dbReference type="PROSITE" id="PS50294">
    <property type="entry name" value="WD_REPEATS_REGION"/>
    <property type="match status" value="3"/>
</dbReference>
<dbReference type="InterPro" id="IPR036322">
    <property type="entry name" value="WD40_repeat_dom_sf"/>
</dbReference>
<dbReference type="Pfam" id="PF02176">
    <property type="entry name" value="zf-TRAF"/>
    <property type="match status" value="1"/>
</dbReference>
<dbReference type="GO" id="GO:0008270">
    <property type="term" value="F:zinc ion binding"/>
    <property type="evidence" value="ECO:0007669"/>
    <property type="project" value="UniProtKB-KW"/>
</dbReference>
<dbReference type="GO" id="GO:0007097">
    <property type="term" value="P:nuclear migration"/>
    <property type="evidence" value="ECO:0000318"/>
    <property type="project" value="GO_Central"/>
</dbReference>
<keyword evidence="3" id="KW-0677">Repeat</keyword>
<dbReference type="EMBL" id="DS985241">
    <property type="protein sequence ID" value="EDV28456.1"/>
    <property type="molecule type" value="Genomic_DNA"/>
</dbReference>
<reference evidence="10 11" key="1">
    <citation type="journal article" date="2008" name="Nature">
        <title>The Trichoplax genome and the nature of placozoans.</title>
        <authorList>
            <person name="Srivastava M."/>
            <person name="Begovic E."/>
            <person name="Chapman J."/>
            <person name="Putnam N.H."/>
            <person name="Hellsten U."/>
            <person name="Kawashima T."/>
            <person name="Kuo A."/>
            <person name="Mitros T."/>
            <person name="Salamov A."/>
            <person name="Carpenter M.L."/>
            <person name="Signorovitch A.Y."/>
            <person name="Moreno M.A."/>
            <person name="Kamm K."/>
            <person name="Grimwood J."/>
            <person name="Schmutz J."/>
            <person name="Shapiro H."/>
            <person name="Grigoriev I.V."/>
            <person name="Buss L.W."/>
            <person name="Schierwater B."/>
            <person name="Dellaporta S.L."/>
            <person name="Rokhsar D.S."/>
        </authorList>
    </citation>
    <scope>NUCLEOTIDE SEQUENCE [LARGE SCALE GENOMIC DNA]</scope>
    <source>
        <strain evidence="10 11">Grell-BS-1999</strain>
    </source>
</reference>
<dbReference type="InterPro" id="IPR019775">
    <property type="entry name" value="WD40_repeat_CS"/>
</dbReference>
<dbReference type="InterPro" id="IPR001680">
    <property type="entry name" value="WD40_rpt"/>
</dbReference>
<dbReference type="GO" id="GO:0005635">
    <property type="term" value="C:nuclear envelope"/>
    <property type="evidence" value="ECO:0000318"/>
    <property type="project" value="GO_Central"/>
</dbReference>
<feature type="zinc finger region" description="TRAF-type" evidence="6">
    <location>
        <begin position="105"/>
        <end position="168"/>
    </location>
</feature>
<evidence type="ECO:0000256" key="2">
    <source>
        <dbReference type="ARBA" id="ARBA00022723"/>
    </source>
</evidence>
<dbReference type="RefSeq" id="XP_002107658.1">
    <property type="nucleotide sequence ID" value="XM_002107622.1"/>
</dbReference>
<dbReference type="PROSITE" id="PS00678">
    <property type="entry name" value="WD_REPEATS_1"/>
    <property type="match status" value="2"/>
</dbReference>
<dbReference type="PROSITE" id="PS50145">
    <property type="entry name" value="ZF_TRAF"/>
    <property type="match status" value="1"/>
</dbReference>
<dbReference type="PANTHER" id="PTHR19848:SF6">
    <property type="entry name" value="E3 UBIQUITIN-PROTEIN LIGASE TRAF7"/>
    <property type="match status" value="1"/>
</dbReference>
<dbReference type="InterPro" id="IPR013083">
    <property type="entry name" value="Znf_RING/FYVE/PHD"/>
</dbReference>
<dbReference type="FunFam" id="3.30.40.10:FF:000210">
    <property type="entry name" value="E3 ubiquitin-protein ligase TRAF7 isoform X1"/>
    <property type="match status" value="1"/>
</dbReference>
<evidence type="ECO:0000259" key="8">
    <source>
        <dbReference type="PROSITE" id="PS50089"/>
    </source>
</evidence>
<evidence type="ECO:0000256" key="6">
    <source>
        <dbReference type="PROSITE-ProRule" id="PRU00207"/>
    </source>
</evidence>
<dbReference type="AlphaFoldDB" id="B3RIV8"/>
<evidence type="ECO:0000313" key="10">
    <source>
        <dbReference type="EMBL" id="EDV28456.1"/>
    </source>
</evidence>
<dbReference type="PROSITE" id="PS00518">
    <property type="entry name" value="ZF_RING_1"/>
    <property type="match status" value="1"/>
</dbReference>
<dbReference type="Pfam" id="PF13923">
    <property type="entry name" value="zf-C3HC4_2"/>
    <property type="match status" value="1"/>
</dbReference>